<dbReference type="PROSITE" id="PS50850">
    <property type="entry name" value="MFS"/>
    <property type="match status" value="1"/>
</dbReference>
<comment type="subcellular location">
    <subcellularLocation>
        <location evidence="1">Membrane</location>
        <topology evidence="1">Multi-pass membrane protein</topology>
    </subcellularLocation>
</comment>
<evidence type="ECO:0000313" key="7">
    <source>
        <dbReference type="EMBL" id="MFM0640498.1"/>
    </source>
</evidence>
<feature type="domain" description="Major facilitator superfamily (MFS) profile" evidence="6">
    <location>
        <begin position="22"/>
        <end position="433"/>
    </location>
</feature>
<evidence type="ECO:0000256" key="3">
    <source>
        <dbReference type="ARBA" id="ARBA00022989"/>
    </source>
</evidence>
<keyword evidence="4 5" id="KW-0472">Membrane</keyword>
<keyword evidence="2 5" id="KW-0812">Transmembrane</keyword>
<feature type="transmembrane region" description="Helical" evidence="5">
    <location>
        <begin position="144"/>
        <end position="165"/>
    </location>
</feature>
<dbReference type="InterPro" id="IPR011701">
    <property type="entry name" value="MFS"/>
</dbReference>
<feature type="transmembrane region" description="Helical" evidence="5">
    <location>
        <begin position="56"/>
        <end position="76"/>
    </location>
</feature>
<dbReference type="SUPFAM" id="SSF103473">
    <property type="entry name" value="MFS general substrate transporter"/>
    <property type="match status" value="1"/>
</dbReference>
<feature type="transmembrane region" description="Helical" evidence="5">
    <location>
        <begin position="319"/>
        <end position="337"/>
    </location>
</feature>
<name>A0ABW9DYR0_9BURK</name>
<evidence type="ECO:0000313" key="8">
    <source>
        <dbReference type="Proteomes" id="UP001629432"/>
    </source>
</evidence>
<dbReference type="CDD" id="cd17365">
    <property type="entry name" value="MFS_PcaK_like"/>
    <property type="match status" value="1"/>
</dbReference>
<evidence type="ECO:0000256" key="2">
    <source>
        <dbReference type="ARBA" id="ARBA00022692"/>
    </source>
</evidence>
<feature type="transmembrane region" description="Helical" evidence="5">
    <location>
        <begin position="378"/>
        <end position="403"/>
    </location>
</feature>
<gene>
    <name evidence="7" type="ORF">PQQ63_27750</name>
</gene>
<dbReference type="Gene3D" id="1.20.1250.20">
    <property type="entry name" value="MFS general substrate transporter like domains"/>
    <property type="match status" value="1"/>
</dbReference>
<dbReference type="PANTHER" id="PTHR23508">
    <property type="entry name" value="CARBOXYLIC ACID TRANSPORTER PROTEIN HOMOLOG"/>
    <property type="match status" value="1"/>
</dbReference>
<protein>
    <submittedName>
        <fullName evidence="7">MFS transporter</fullName>
    </submittedName>
</protein>
<dbReference type="Proteomes" id="UP001629432">
    <property type="component" value="Unassembled WGS sequence"/>
</dbReference>
<feature type="transmembrane region" description="Helical" evidence="5">
    <location>
        <begin position="177"/>
        <end position="195"/>
    </location>
</feature>
<sequence>MHKLDIHKLADGAKLNRFHCVILLWCFLILALDGYDLAVVGAALPSIMKDMGVSAAKAGFMASSALFGMMFGAIFFGTLADRLGRPKMIVICVAIFSIFTATAGLTADPISFSVTRFIAGLGIGGVLPIATAQMAEFAPVSIRARLVAVMFAGYAVGGMLVAVMGKQLIESYGWQSVFYAAGLPVLLIPFILKTMPESMPFLIKKGRDADLRDIVRKLVPDYPLCEQEQFVVPVANTSDDSSIARLFGDGRGFSTVMIWVAFFFGLFMVYALSAWLTKLMALAGYSLGSALNFVLVYNIGAIVGAFVGAWLGDKFNIKYVLIALYALGAASLTAMGYTKSTELLFVMVFIVGASTLGTQLIAYAYAAEFYPAAIRSTGVGFASGVGRTGAMVAPIVIGGLVALKLPLEQNFIAIGLAGLLGMIAVILINHRLRASTHHYNDVAKEIELVRGDTA</sequence>
<feature type="transmembrane region" description="Helical" evidence="5">
    <location>
        <begin position="113"/>
        <end position="132"/>
    </location>
</feature>
<dbReference type="PANTHER" id="PTHR23508:SF10">
    <property type="entry name" value="CARBOXYLIC ACID TRANSPORTER PROTEIN HOMOLOG"/>
    <property type="match status" value="1"/>
</dbReference>
<reference evidence="7 8" key="1">
    <citation type="journal article" date="2024" name="Chem. Sci.">
        <title>Discovery of megapolipeptins by genome mining of a Burkholderiales bacteria collection.</title>
        <authorList>
            <person name="Paulo B.S."/>
            <person name="Recchia M.J.J."/>
            <person name="Lee S."/>
            <person name="Fergusson C.H."/>
            <person name="Romanowski S.B."/>
            <person name="Hernandez A."/>
            <person name="Krull N."/>
            <person name="Liu D.Y."/>
            <person name="Cavanagh H."/>
            <person name="Bos A."/>
            <person name="Gray C.A."/>
            <person name="Murphy B.T."/>
            <person name="Linington R.G."/>
            <person name="Eustaquio A.S."/>
        </authorList>
    </citation>
    <scope>NUCLEOTIDE SEQUENCE [LARGE SCALE GENOMIC DNA]</scope>
    <source>
        <strain evidence="7 8">RL17-338-BIC-A</strain>
    </source>
</reference>
<feature type="transmembrane region" description="Helical" evidence="5">
    <location>
        <begin position="256"/>
        <end position="277"/>
    </location>
</feature>
<dbReference type="RefSeq" id="WP_408339188.1">
    <property type="nucleotide sequence ID" value="NZ_JAQQCF010000029.1"/>
</dbReference>
<keyword evidence="8" id="KW-1185">Reference proteome</keyword>
<feature type="transmembrane region" description="Helical" evidence="5">
    <location>
        <begin position="21"/>
        <end position="44"/>
    </location>
</feature>
<dbReference type="EMBL" id="JAQQCF010000029">
    <property type="protein sequence ID" value="MFM0640498.1"/>
    <property type="molecule type" value="Genomic_DNA"/>
</dbReference>
<accession>A0ABW9DYR0</accession>
<evidence type="ECO:0000256" key="5">
    <source>
        <dbReference type="SAM" id="Phobius"/>
    </source>
</evidence>
<evidence type="ECO:0000256" key="4">
    <source>
        <dbReference type="ARBA" id="ARBA00023136"/>
    </source>
</evidence>
<dbReference type="InterPro" id="IPR020846">
    <property type="entry name" value="MFS_dom"/>
</dbReference>
<dbReference type="InterPro" id="IPR036259">
    <property type="entry name" value="MFS_trans_sf"/>
</dbReference>
<feature type="transmembrane region" description="Helical" evidence="5">
    <location>
        <begin position="343"/>
        <end position="366"/>
    </location>
</feature>
<feature type="transmembrane region" description="Helical" evidence="5">
    <location>
        <begin position="409"/>
        <end position="428"/>
    </location>
</feature>
<evidence type="ECO:0000256" key="1">
    <source>
        <dbReference type="ARBA" id="ARBA00004141"/>
    </source>
</evidence>
<comment type="caution">
    <text evidence="7">The sequence shown here is derived from an EMBL/GenBank/DDBJ whole genome shotgun (WGS) entry which is preliminary data.</text>
</comment>
<feature type="transmembrane region" description="Helical" evidence="5">
    <location>
        <begin position="88"/>
        <end position="107"/>
    </location>
</feature>
<dbReference type="Pfam" id="PF07690">
    <property type="entry name" value="MFS_1"/>
    <property type="match status" value="1"/>
</dbReference>
<keyword evidence="3 5" id="KW-1133">Transmembrane helix</keyword>
<feature type="transmembrane region" description="Helical" evidence="5">
    <location>
        <begin position="289"/>
        <end position="312"/>
    </location>
</feature>
<proteinExistence type="predicted"/>
<evidence type="ECO:0000259" key="6">
    <source>
        <dbReference type="PROSITE" id="PS50850"/>
    </source>
</evidence>
<organism evidence="7 8">
    <name type="scientific">Paraburkholderia metrosideri</name>
    <dbReference type="NCBI Taxonomy" id="580937"/>
    <lineage>
        <taxon>Bacteria</taxon>
        <taxon>Pseudomonadati</taxon>
        <taxon>Pseudomonadota</taxon>
        <taxon>Betaproteobacteria</taxon>
        <taxon>Burkholderiales</taxon>
        <taxon>Burkholderiaceae</taxon>
        <taxon>Paraburkholderia</taxon>
    </lineage>
</organism>